<accession>A0A1H2XGH9</accession>
<dbReference type="Proteomes" id="UP000182589">
    <property type="component" value="Unassembled WGS sequence"/>
</dbReference>
<evidence type="ECO:0000313" key="2">
    <source>
        <dbReference type="Proteomes" id="UP000182589"/>
    </source>
</evidence>
<dbReference type="EMBL" id="FNOJ01000020">
    <property type="protein sequence ID" value="SDW91950.1"/>
    <property type="molecule type" value="Genomic_DNA"/>
</dbReference>
<protein>
    <submittedName>
        <fullName evidence="1">Uncharacterized protein</fullName>
    </submittedName>
</protein>
<evidence type="ECO:0000313" key="1">
    <source>
        <dbReference type="EMBL" id="SDW91950.1"/>
    </source>
</evidence>
<gene>
    <name evidence="1" type="ORF">SAMN04489725_12044</name>
</gene>
<keyword evidence="2" id="KW-1185">Reference proteome</keyword>
<dbReference type="AlphaFoldDB" id="A0A1H2XGH9"/>
<sequence length="34" mass="3742">MLGVSERKVFTSKIGEMMGEAMISPTLIQPFVVD</sequence>
<proteinExistence type="predicted"/>
<dbReference type="STRING" id="89784.SAMN04489725_12044"/>
<name>A0A1H2XGH9_9BACL</name>
<organism evidence="1 2">
    <name type="scientific">Alicyclobacillus hesperidum</name>
    <dbReference type="NCBI Taxonomy" id="89784"/>
    <lineage>
        <taxon>Bacteria</taxon>
        <taxon>Bacillati</taxon>
        <taxon>Bacillota</taxon>
        <taxon>Bacilli</taxon>
        <taxon>Bacillales</taxon>
        <taxon>Alicyclobacillaceae</taxon>
        <taxon>Alicyclobacillus</taxon>
    </lineage>
</organism>
<reference evidence="2" key="1">
    <citation type="submission" date="2016-10" db="EMBL/GenBank/DDBJ databases">
        <authorList>
            <person name="Varghese N."/>
        </authorList>
    </citation>
    <scope>NUCLEOTIDE SEQUENCE [LARGE SCALE GENOMIC DNA]</scope>
    <source>
        <strain evidence="2">DSM 12489</strain>
    </source>
</reference>